<evidence type="ECO:0000256" key="1">
    <source>
        <dbReference type="SAM" id="MobiDB-lite"/>
    </source>
</evidence>
<organism evidence="2 3">
    <name type="scientific">Paramuricea clavata</name>
    <name type="common">Red gorgonian</name>
    <name type="synonym">Violescent sea-whip</name>
    <dbReference type="NCBI Taxonomy" id="317549"/>
    <lineage>
        <taxon>Eukaryota</taxon>
        <taxon>Metazoa</taxon>
        <taxon>Cnidaria</taxon>
        <taxon>Anthozoa</taxon>
        <taxon>Octocorallia</taxon>
        <taxon>Malacalcyonacea</taxon>
        <taxon>Plexauridae</taxon>
        <taxon>Paramuricea</taxon>
    </lineage>
</organism>
<name>A0A7D9EI88_PARCT</name>
<feature type="compositionally biased region" description="Low complexity" evidence="1">
    <location>
        <begin position="1"/>
        <end position="15"/>
    </location>
</feature>
<dbReference type="AlphaFoldDB" id="A0A7D9EI88"/>
<feature type="region of interest" description="Disordered" evidence="1">
    <location>
        <begin position="1"/>
        <end position="22"/>
    </location>
</feature>
<sequence length="282" mass="32088">MQFGGPQKQQKFQIQSTKGSSCSYPRLKCSGPTPHEKLYNKVQRFPPLGRSDHQCVLFTPLNEESQSKATTRSVRNLHPKNITLLGLVLNLENWEDVYEANDVDDKAQCFNKIIGNILGTYTQGTQIRARPKAFTKGDKYEYRKLCAKVANLITNAKRRYYENKASSTRFSNPRKWFECIYSLCGAEKQSSTAIHTMEMEFESTANKLVDAFIAPWANRESNSLAAMVADVEIIDHEPLLPSVRQLHIVQQLVGFNCSVKVTLHNTEHLARTAILQITQQQY</sequence>
<dbReference type="PANTHER" id="PTHR47510">
    <property type="entry name" value="REVERSE TRANSCRIPTASE DOMAIN-CONTAINING PROTEIN"/>
    <property type="match status" value="1"/>
</dbReference>
<protein>
    <submittedName>
        <fullName evidence="2">Uncharacterized protein</fullName>
    </submittedName>
</protein>
<dbReference type="Proteomes" id="UP001152795">
    <property type="component" value="Unassembled WGS sequence"/>
</dbReference>
<proteinExistence type="predicted"/>
<evidence type="ECO:0000313" key="3">
    <source>
        <dbReference type="Proteomes" id="UP001152795"/>
    </source>
</evidence>
<keyword evidence="3" id="KW-1185">Reference proteome</keyword>
<evidence type="ECO:0000313" key="2">
    <source>
        <dbReference type="EMBL" id="CAB4009560.1"/>
    </source>
</evidence>
<accession>A0A7D9EI88</accession>
<comment type="caution">
    <text evidence="2">The sequence shown here is derived from an EMBL/GenBank/DDBJ whole genome shotgun (WGS) entry which is preliminary data.</text>
</comment>
<dbReference type="EMBL" id="CACRXK020006492">
    <property type="protein sequence ID" value="CAB4009560.1"/>
    <property type="molecule type" value="Genomic_DNA"/>
</dbReference>
<gene>
    <name evidence="2" type="ORF">PACLA_8A013423</name>
</gene>
<dbReference type="PANTHER" id="PTHR47510:SF3">
    <property type="entry name" value="ENDO_EXONUCLEASE_PHOSPHATASE DOMAIN-CONTAINING PROTEIN"/>
    <property type="match status" value="1"/>
</dbReference>
<reference evidence="2" key="1">
    <citation type="submission" date="2020-04" db="EMBL/GenBank/DDBJ databases">
        <authorList>
            <person name="Alioto T."/>
            <person name="Alioto T."/>
            <person name="Gomez Garrido J."/>
        </authorList>
    </citation>
    <scope>NUCLEOTIDE SEQUENCE</scope>
    <source>
        <strain evidence="2">A484AB</strain>
    </source>
</reference>